<dbReference type="Pfam" id="PF12697">
    <property type="entry name" value="Abhydrolase_6"/>
    <property type="match status" value="1"/>
</dbReference>
<dbReference type="SUPFAM" id="SSF53474">
    <property type="entry name" value="alpha/beta-Hydrolases"/>
    <property type="match status" value="1"/>
</dbReference>
<proteinExistence type="predicted"/>
<dbReference type="AlphaFoldDB" id="A0A381PFV9"/>
<dbReference type="PANTHER" id="PTHR43194">
    <property type="entry name" value="HYDROLASE ALPHA/BETA FOLD FAMILY"/>
    <property type="match status" value="1"/>
</dbReference>
<gene>
    <name evidence="2" type="ORF">METZ01_LOCUS18760</name>
</gene>
<name>A0A381PFV9_9ZZZZ</name>
<dbReference type="InterPro" id="IPR050228">
    <property type="entry name" value="Carboxylesterase_BioH"/>
</dbReference>
<feature type="non-terminal residue" evidence="2">
    <location>
        <position position="1"/>
    </location>
</feature>
<dbReference type="PANTHER" id="PTHR43194:SF2">
    <property type="entry name" value="PEROXISOMAL MEMBRANE PROTEIN LPX1"/>
    <property type="match status" value="1"/>
</dbReference>
<dbReference type="InterPro" id="IPR000073">
    <property type="entry name" value="AB_hydrolase_1"/>
</dbReference>
<organism evidence="2">
    <name type="scientific">marine metagenome</name>
    <dbReference type="NCBI Taxonomy" id="408172"/>
    <lineage>
        <taxon>unclassified sequences</taxon>
        <taxon>metagenomes</taxon>
        <taxon>ecological metagenomes</taxon>
    </lineage>
</organism>
<dbReference type="InterPro" id="IPR029058">
    <property type="entry name" value="AB_hydrolase_fold"/>
</dbReference>
<feature type="domain" description="AB hydrolase-1" evidence="1">
    <location>
        <begin position="37"/>
        <end position="279"/>
    </location>
</feature>
<accession>A0A381PFV9</accession>
<reference evidence="2" key="1">
    <citation type="submission" date="2018-05" db="EMBL/GenBank/DDBJ databases">
        <authorList>
            <person name="Lanie J.A."/>
            <person name="Ng W.-L."/>
            <person name="Kazmierczak K.M."/>
            <person name="Andrzejewski T.M."/>
            <person name="Davidsen T.M."/>
            <person name="Wayne K.J."/>
            <person name="Tettelin H."/>
            <person name="Glass J.I."/>
            <person name="Rusch D."/>
            <person name="Podicherti R."/>
            <person name="Tsui H.-C.T."/>
            <person name="Winkler M.E."/>
        </authorList>
    </citation>
    <scope>NUCLEOTIDE SEQUENCE</scope>
</reference>
<sequence length="288" mass="30924">VTANGSSFDNVPEPQMLGSSGGGAIALHCLGGDGPPLLFVHATGFNARTYGPFIESFLPHFTVWGPDLRAHGWSTPPVDGDYEWTSLAADLLVVVDHLGISAGELDCVGHSVGAATILLADAMRPGLIRRMYGYEPVMWRPGEAFEQGENPLIAGARKRREVFESRAEALERFSARPPFSQCRADALHSYVMHAFEDLDDGTVRLRCRGRDEAETYDGERVSTSDRIAGCKAKVVLGKGMDQGFGNLGEPAAEVLSNVKSVSYPDLGHFGPLEAPNRLASDALAALLK</sequence>
<protein>
    <recommendedName>
        <fullName evidence="1">AB hydrolase-1 domain-containing protein</fullName>
    </recommendedName>
</protein>
<dbReference type="EMBL" id="UINC01000972">
    <property type="protein sequence ID" value="SUZ65906.1"/>
    <property type="molecule type" value="Genomic_DNA"/>
</dbReference>
<evidence type="ECO:0000259" key="1">
    <source>
        <dbReference type="Pfam" id="PF12697"/>
    </source>
</evidence>
<dbReference type="Gene3D" id="3.40.50.1820">
    <property type="entry name" value="alpha/beta hydrolase"/>
    <property type="match status" value="1"/>
</dbReference>
<evidence type="ECO:0000313" key="2">
    <source>
        <dbReference type="EMBL" id="SUZ65906.1"/>
    </source>
</evidence>